<dbReference type="Pfam" id="PF26563">
    <property type="entry name" value="Rv3660c_N"/>
    <property type="match status" value="1"/>
</dbReference>
<dbReference type="SUPFAM" id="SSF52540">
    <property type="entry name" value="P-loop containing nucleoside triphosphate hydrolases"/>
    <property type="match status" value="1"/>
</dbReference>
<sequence length="353" mass="35871">MDDAPDPSPLLIGTADEHLLDVALRWCAAVGSTPDVATDVSAVRRSWRGAAAVVLGDDLAPGIGRARLPRRDHVLLLTREREASWPDAVAVGAVDVVTDADDRRVVEMLAVALDGRGEACLVTVVGGVGGAGASTVATGLALGAADRGLRTLLLDADPLGGGIELVLGAEHADGLRWGDLGHAAGTVAAGSLADALPTHAGVSVLSWGRHGPPEVPDAIGGVLAAGLRGFDVVVADVPRHLDAAGAELVGRSVLTVVLVPEEVRAVGAARRVVARLEPHTSSVALVSVVRPGGIGSEAVSEALGLPVLARLRHDRHLRQAVDHGHGPGGSRPARRVAGFVLDVLGLDARVSVP</sequence>
<organism evidence="2 3">
    <name type="scientific">Aeromicrobium terrae</name>
    <dbReference type="NCBI Taxonomy" id="2498846"/>
    <lineage>
        <taxon>Bacteria</taxon>
        <taxon>Bacillati</taxon>
        <taxon>Actinomycetota</taxon>
        <taxon>Actinomycetes</taxon>
        <taxon>Propionibacteriales</taxon>
        <taxon>Nocardioidaceae</taxon>
        <taxon>Aeromicrobium</taxon>
    </lineage>
</organism>
<reference evidence="2 3" key="1">
    <citation type="submission" date="2019-06" db="EMBL/GenBank/DDBJ databases">
        <title>Aeromicrobium sp. nov., isolated from a maize field.</title>
        <authorList>
            <person name="Lin S.-Y."/>
            <person name="Tsai C.-F."/>
            <person name="Young C.-C."/>
        </authorList>
    </citation>
    <scope>NUCLEOTIDE SEQUENCE [LARGE SCALE GENOMIC DNA]</scope>
    <source>
        <strain evidence="2 3">CC-CFT486</strain>
    </source>
</reference>
<dbReference type="GO" id="GO:0005524">
    <property type="term" value="F:ATP binding"/>
    <property type="evidence" value="ECO:0007669"/>
    <property type="project" value="TreeGrafter"/>
</dbReference>
<dbReference type="GO" id="GO:0009898">
    <property type="term" value="C:cytoplasmic side of plasma membrane"/>
    <property type="evidence" value="ECO:0007669"/>
    <property type="project" value="TreeGrafter"/>
</dbReference>
<dbReference type="InterPro" id="IPR022521">
    <property type="entry name" value="Rv3660c"/>
</dbReference>
<dbReference type="GO" id="GO:0005829">
    <property type="term" value="C:cytosol"/>
    <property type="evidence" value="ECO:0007669"/>
    <property type="project" value="TreeGrafter"/>
</dbReference>
<dbReference type="InterPro" id="IPR050625">
    <property type="entry name" value="ParA/MinD_ATPase"/>
</dbReference>
<evidence type="ECO:0000313" key="2">
    <source>
        <dbReference type="EMBL" id="TXL60602.1"/>
    </source>
</evidence>
<keyword evidence="3" id="KW-1185">Reference proteome</keyword>
<dbReference type="PANTHER" id="PTHR43384">
    <property type="entry name" value="SEPTUM SITE-DETERMINING PROTEIN MIND HOMOLOG, CHLOROPLASTIC-RELATED"/>
    <property type="match status" value="1"/>
</dbReference>
<dbReference type="Proteomes" id="UP000321571">
    <property type="component" value="Unassembled WGS sequence"/>
</dbReference>
<evidence type="ECO:0000259" key="1">
    <source>
        <dbReference type="Pfam" id="PF26563"/>
    </source>
</evidence>
<name>A0A5C8NHI5_9ACTN</name>
<protein>
    <submittedName>
        <fullName evidence="2">Septum formation initiator</fullName>
    </submittedName>
</protein>
<dbReference type="InterPro" id="IPR059050">
    <property type="entry name" value="Rv3660c_N"/>
</dbReference>
<dbReference type="GO" id="GO:0051782">
    <property type="term" value="P:negative regulation of cell division"/>
    <property type="evidence" value="ECO:0007669"/>
    <property type="project" value="TreeGrafter"/>
</dbReference>
<evidence type="ECO:0000313" key="3">
    <source>
        <dbReference type="Proteomes" id="UP000321571"/>
    </source>
</evidence>
<dbReference type="InterPro" id="IPR027417">
    <property type="entry name" value="P-loop_NTPase"/>
</dbReference>
<dbReference type="AlphaFoldDB" id="A0A5C8NHI5"/>
<dbReference type="OrthoDB" id="3252838at2"/>
<comment type="caution">
    <text evidence="2">The sequence shown here is derived from an EMBL/GenBank/DDBJ whole genome shotgun (WGS) entry which is preliminary data.</text>
</comment>
<dbReference type="EMBL" id="VDUX01000004">
    <property type="protein sequence ID" value="TXL60602.1"/>
    <property type="molecule type" value="Genomic_DNA"/>
</dbReference>
<dbReference type="Gene3D" id="3.40.50.300">
    <property type="entry name" value="P-loop containing nucleotide triphosphate hydrolases"/>
    <property type="match status" value="1"/>
</dbReference>
<dbReference type="PANTHER" id="PTHR43384:SF11">
    <property type="entry name" value="SEPTUM SITE DETERMINING PROTEIN"/>
    <property type="match status" value="1"/>
</dbReference>
<dbReference type="GO" id="GO:0016887">
    <property type="term" value="F:ATP hydrolysis activity"/>
    <property type="evidence" value="ECO:0007669"/>
    <property type="project" value="TreeGrafter"/>
</dbReference>
<accession>A0A5C8NHI5</accession>
<dbReference type="NCBIfam" id="TIGR03815">
    <property type="entry name" value="CpaE_hom_Actino"/>
    <property type="match status" value="1"/>
</dbReference>
<gene>
    <name evidence="2" type="ORF">FHP06_09165</name>
</gene>
<feature type="domain" description="Rv3660c-like CheY-like N-terminal" evidence="1">
    <location>
        <begin position="14"/>
        <end position="115"/>
    </location>
</feature>
<proteinExistence type="predicted"/>
<dbReference type="RefSeq" id="WP_147686045.1">
    <property type="nucleotide sequence ID" value="NZ_VDUX01000004.1"/>
</dbReference>